<feature type="compositionally biased region" description="Low complexity" evidence="1">
    <location>
        <begin position="105"/>
        <end position="143"/>
    </location>
</feature>
<dbReference type="Proteomes" id="UP000800235">
    <property type="component" value="Unassembled WGS sequence"/>
</dbReference>
<evidence type="ECO:0000313" key="2">
    <source>
        <dbReference type="EMBL" id="KAF2418025.1"/>
    </source>
</evidence>
<accession>A0A9P4TRT6</accession>
<feature type="region of interest" description="Disordered" evidence="1">
    <location>
        <begin position="1"/>
        <end position="37"/>
    </location>
</feature>
<dbReference type="AlphaFoldDB" id="A0A9P4TRT6"/>
<evidence type="ECO:0000256" key="1">
    <source>
        <dbReference type="SAM" id="MobiDB-lite"/>
    </source>
</evidence>
<keyword evidence="3" id="KW-1185">Reference proteome</keyword>
<feature type="region of interest" description="Disordered" evidence="1">
    <location>
        <begin position="277"/>
        <end position="321"/>
    </location>
</feature>
<feature type="compositionally biased region" description="Polar residues" evidence="1">
    <location>
        <begin position="1"/>
        <end position="25"/>
    </location>
</feature>
<reference evidence="2" key="1">
    <citation type="journal article" date="2020" name="Stud. Mycol.">
        <title>101 Dothideomycetes genomes: a test case for predicting lifestyles and emergence of pathogens.</title>
        <authorList>
            <person name="Haridas S."/>
            <person name="Albert R."/>
            <person name="Binder M."/>
            <person name="Bloem J."/>
            <person name="Labutti K."/>
            <person name="Salamov A."/>
            <person name="Andreopoulos B."/>
            <person name="Baker S."/>
            <person name="Barry K."/>
            <person name="Bills G."/>
            <person name="Bluhm B."/>
            <person name="Cannon C."/>
            <person name="Castanera R."/>
            <person name="Culley D."/>
            <person name="Daum C."/>
            <person name="Ezra D."/>
            <person name="Gonzalez J."/>
            <person name="Henrissat B."/>
            <person name="Kuo A."/>
            <person name="Liang C."/>
            <person name="Lipzen A."/>
            <person name="Lutzoni F."/>
            <person name="Magnuson J."/>
            <person name="Mondo S."/>
            <person name="Nolan M."/>
            <person name="Ohm R."/>
            <person name="Pangilinan J."/>
            <person name="Park H.-J."/>
            <person name="Ramirez L."/>
            <person name="Alfaro M."/>
            <person name="Sun H."/>
            <person name="Tritt A."/>
            <person name="Yoshinaga Y."/>
            <person name="Zwiers L.-H."/>
            <person name="Turgeon B."/>
            <person name="Goodwin S."/>
            <person name="Spatafora J."/>
            <person name="Crous P."/>
            <person name="Grigoriev I."/>
        </authorList>
    </citation>
    <scope>NUCLEOTIDE SEQUENCE</scope>
    <source>
        <strain evidence="2">CBS 130266</strain>
    </source>
</reference>
<name>A0A9P4TRT6_9PEZI</name>
<proteinExistence type="predicted"/>
<protein>
    <submittedName>
        <fullName evidence="2">Uncharacterized protein</fullName>
    </submittedName>
</protein>
<feature type="compositionally biased region" description="Polar residues" evidence="1">
    <location>
        <begin position="293"/>
        <end position="317"/>
    </location>
</feature>
<feature type="region of interest" description="Disordered" evidence="1">
    <location>
        <begin position="372"/>
        <end position="407"/>
    </location>
</feature>
<gene>
    <name evidence="2" type="ORF">EJ08DRAFT_666317</name>
</gene>
<feature type="region of interest" description="Disordered" evidence="1">
    <location>
        <begin position="420"/>
        <end position="442"/>
    </location>
</feature>
<evidence type="ECO:0000313" key="3">
    <source>
        <dbReference type="Proteomes" id="UP000800235"/>
    </source>
</evidence>
<dbReference type="EMBL" id="MU007132">
    <property type="protein sequence ID" value="KAF2418025.1"/>
    <property type="molecule type" value="Genomic_DNA"/>
</dbReference>
<feature type="region of interest" description="Disordered" evidence="1">
    <location>
        <begin position="101"/>
        <end position="157"/>
    </location>
</feature>
<organism evidence="2 3">
    <name type="scientific">Tothia fuscella</name>
    <dbReference type="NCBI Taxonomy" id="1048955"/>
    <lineage>
        <taxon>Eukaryota</taxon>
        <taxon>Fungi</taxon>
        <taxon>Dikarya</taxon>
        <taxon>Ascomycota</taxon>
        <taxon>Pezizomycotina</taxon>
        <taxon>Dothideomycetes</taxon>
        <taxon>Pleosporomycetidae</taxon>
        <taxon>Venturiales</taxon>
        <taxon>Cylindrosympodiaceae</taxon>
        <taxon>Tothia</taxon>
    </lineage>
</organism>
<sequence length="464" mass="50372">MDSSIGLSEVSLNNPAEQPASAQKKTNNRRAMNVKINRNSLPTFDRVTFSPLSPKAFPRFNTDELASLPGRTSLLERYLQTQEGQSPIYRQSSDRFALNEEISPRGRASASSARSRSSSSTVNVRSSGSSSFTARSSASSSTTLTDAIPSPPHSNSKAFLKRQLNGQSLPSPPPAPTVEGFANKFPEMLVSVTSSPFDPPPAPLQERFPVEFPTSSRCAPINTSLILGGFGDITSADDTPVLAEEDYKTFPWEYSPVSGFATTPPALPTRTKFPPYISRASKATDPNPKKTARPSTIQRSTSSIGSVTPTQSPSTKTVRFAEPSAAQSALLSPTTPVAMRFYLPLPIATTVAEKTSPPVCVDSEDLLHISRGRQNGHTDHHPRRTRSLSPLARGRSRKAEPVAPLPTTVYDPNAKLTFLPNSSKKVERRSGSQHDSFPSARIGFDNDRMQIMKAYFQRPSTSVH</sequence>
<comment type="caution">
    <text evidence="2">The sequence shown here is derived from an EMBL/GenBank/DDBJ whole genome shotgun (WGS) entry which is preliminary data.</text>
</comment>